<dbReference type="OrthoDB" id="10056483at2759"/>
<accession>A0A074ZW56</accession>
<keyword evidence="4" id="KW-1185">Reference proteome</keyword>
<keyword evidence="2" id="KW-0812">Transmembrane</keyword>
<dbReference type="RefSeq" id="XP_009168675.1">
    <property type="nucleotide sequence ID" value="XM_009170411.1"/>
</dbReference>
<dbReference type="EMBL" id="KL596719">
    <property type="protein sequence ID" value="KER27600.1"/>
    <property type="molecule type" value="Genomic_DNA"/>
</dbReference>
<dbReference type="GeneID" id="20319595"/>
<evidence type="ECO:0000256" key="1">
    <source>
        <dbReference type="SAM" id="MobiDB-lite"/>
    </source>
</evidence>
<evidence type="ECO:0000313" key="3">
    <source>
        <dbReference type="EMBL" id="KER27600.1"/>
    </source>
</evidence>
<proteinExistence type="predicted"/>
<feature type="compositionally biased region" description="Basic and acidic residues" evidence="1">
    <location>
        <begin position="107"/>
        <end position="117"/>
    </location>
</feature>
<feature type="transmembrane region" description="Helical" evidence="2">
    <location>
        <begin position="242"/>
        <end position="262"/>
    </location>
</feature>
<feature type="region of interest" description="Disordered" evidence="1">
    <location>
        <begin position="79"/>
        <end position="127"/>
    </location>
</feature>
<gene>
    <name evidence="3" type="ORF">T265_05413</name>
</gene>
<name>A0A074ZW56_OPIVI</name>
<dbReference type="Proteomes" id="UP000054324">
    <property type="component" value="Unassembled WGS sequence"/>
</dbReference>
<keyword evidence="2" id="KW-1133">Transmembrane helix</keyword>
<dbReference type="CTD" id="20319595"/>
<evidence type="ECO:0000256" key="2">
    <source>
        <dbReference type="SAM" id="Phobius"/>
    </source>
</evidence>
<protein>
    <submittedName>
        <fullName evidence="3">Uncharacterized protein</fullName>
    </submittedName>
</protein>
<dbReference type="AlphaFoldDB" id="A0A074ZW56"/>
<evidence type="ECO:0000313" key="4">
    <source>
        <dbReference type="Proteomes" id="UP000054324"/>
    </source>
</evidence>
<organism evidence="3 4">
    <name type="scientific">Opisthorchis viverrini</name>
    <name type="common">Southeast Asian liver fluke</name>
    <dbReference type="NCBI Taxonomy" id="6198"/>
    <lineage>
        <taxon>Eukaryota</taxon>
        <taxon>Metazoa</taxon>
        <taxon>Spiralia</taxon>
        <taxon>Lophotrochozoa</taxon>
        <taxon>Platyhelminthes</taxon>
        <taxon>Trematoda</taxon>
        <taxon>Digenea</taxon>
        <taxon>Opisthorchiida</taxon>
        <taxon>Opisthorchiata</taxon>
        <taxon>Opisthorchiidae</taxon>
        <taxon>Opisthorchis</taxon>
    </lineage>
</organism>
<keyword evidence="2" id="KW-0472">Membrane</keyword>
<sequence length="318" mass="35610">MTASAVPCFRLPTLVYAARNATQLMAPRDGRCPIDQPGTRDPVSVAGTPPGITQRLVEAHEPSLHGLFVTAQVKYQAQLSTSNNQQPINPPRTDTSRIRRPNLAASSERRRLTDGNKTDPGNLGKRLDPRRYRTAVVILAPESRIVHPYVTQRDSANALFLHRVKGPEDITGIISERNFCVNMPTKLSTHDARETQPSLDVSSELRKWLRALNQWKIESISRCLTPFLLGVSSPPRRPNDKLFILILTCLLTHYLIITFTLFEQGLANRFFTIDPAKHVSRRSSSLVLAPTNLLPRAEVIKSSDSPLFRLCLSDEHSR</sequence>
<dbReference type="KEGG" id="ovi:T265_05413"/>
<reference evidence="3 4" key="1">
    <citation type="submission" date="2013-11" db="EMBL/GenBank/DDBJ databases">
        <title>Opisthorchis viverrini - life in the bile duct.</title>
        <authorList>
            <person name="Young N.D."/>
            <person name="Nagarajan N."/>
            <person name="Lin S.J."/>
            <person name="Korhonen P.K."/>
            <person name="Jex A.R."/>
            <person name="Hall R.S."/>
            <person name="Safavi-Hemami H."/>
            <person name="Kaewkong W."/>
            <person name="Bertrand D."/>
            <person name="Gao S."/>
            <person name="Seet Q."/>
            <person name="Wongkham S."/>
            <person name="Teh B.T."/>
            <person name="Wongkham C."/>
            <person name="Intapan P.M."/>
            <person name="Maleewong W."/>
            <person name="Yang X."/>
            <person name="Hu M."/>
            <person name="Wang Z."/>
            <person name="Hofmann A."/>
            <person name="Sternberg P.W."/>
            <person name="Tan P."/>
            <person name="Wang J."/>
            <person name="Gasser R.B."/>
        </authorList>
    </citation>
    <scope>NUCLEOTIDE SEQUENCE [LARGE SCALE GENOMIC DNA]</scope>
</reference>